<dbReference type="STRING" id="1073090.A0A1L9SKQ8"/>
<dbReference type="GeneID" id="34615620"/>
<dbReference type="OrthoDB" id="4094614at2759"/>
<evidence type="ECO:0000256" key="1">
    <source>
        <dbReference type="ARBA" id="ARBA00022729"/>
    </source>
</evidence>
<feature type="chain" id="PRO_5013313202" description="Yeast cell wall synthesis Kre9/Knh1-like N-terminal domain-containing protein" evidence="3">
    <location>
        <begin position="17"/>
        <end position="229"/>
    </location>
</feature>
<evidence type="ECO:0000256" key="2">
    <source>
        <dbReference type="SAM" id="MobiDB-lite"/>
    </source>
</evidence>
<feature type="compositionally biased region" description="Polar residues" evidence="2">
    <location>
        <begin position="167"/>
        <end position="184"/>
    </location>
</feature>
<keyword evidence="1 3" id="KW-0732">Signal</keyword>
<reference evidence="6" key="1">
    <citation type="journal article" date="2017" name="Genome Biol.">
        <title>Comparative genomics reveals high biological diversity and specific adaptations in the industrially and medically important fungal genus Aspergillus.</title>
        <authorList>
            <person name="de Vries R.P."/>
            <person name="Riley R."/>
            <person name="Wiebenga A."/>
            <person name="Aguilar-Osorio G."/>
            <person name="Amillis S."/>
            <person name="Uchima C.A."/>
            <person name="Anderluh G."/>
            <person name="Asadollahi M."/>
            <person name="Askin M."/>
            <person name="Barry K."/>
            <person name="Battaglia E."/>
            <person name="Bayram O."/>
            <person name="Benocci T."/>
            <person name="Braus-Stromeyer S.A."/>
            <person name="Caldana C."/>
            <person name="Canovas D."/>
            <person name="Cerqueira G.C."/>
            <person name="Chen F."/>
            <person name="Chen W."/>
            <person name="Choi C."/>
            <person name="Clum A."/>
            <person name="Dos Santos R.A."/>
            <person name="Damasio A.R."/>
            <person name="Diallinas G."/>
            <person name="Emri T."/>
            <person name="Fekete E."/>
            <person name="Flipphi M."/>
            <person name="Freyberg S."/>
            <person name="Gallo A."/>
            <person name="Gournas C."/>
            <person name="Habgood R."/>
            <person name="Hainaut M."/>
            <person name="Harispe M.L."/>
            <person name="Henrissat B."/>
            <person name="Hilden K.S."/>
            <person name="Hope R."/>
            <person name="Hossain A."/>
            <person name="Karabika E."/>
            <person name="Karaffa L."/>
            <person name="Karanyi Z."/>
            <person name="Krasevec N."/>
            <person name="Kuo A."/>
            <person name="Kusch H."/>
            <person name="LaButti K."/>
            <person name="Lagendijk E.L."/>
            <person name="Lapidus A."/>
            <person name="Levasseur A."/>
            <person name="Lindquist E."/>
            <person name="Lipzen A."/>
            <person name="Logrieco A.F."/>
            <person name="MacCabe A."/>
            <person name="Maekelae M.R."/>
            <person name="Malavazi I."/>
            <person name="Melin P."/>
            <person name="Meyer V."/>
            <person name="Mielnichuk N."/>
            <person name="Miskei M."/>
            <person name="Molnar A.P."/>
            <person name="Mule G."/>
            <person name="Ngan C.Y."/>
            <person name="Orejas M."/>
            <person name="Orosz E."/>
            <person name="Ouedraogo J.P."/>
            <person name="Overkamp K.M."/>
            <person name="Park H.-S."/>
            <person name="Perrone G."/>
            <person name="Piumi F."/>
            <person name="Punt P.J."/>
            <person name="Ram A.F."/>
            <person name="Ramon A."/>
            <person name="Rauscher S."/>
            <person name="Record E."/>
            <person name="Riano-Pachon D.M."/>
            <person name="Robert V."/>
            <person name="Roehrig J."/>
            <person name="Ruller R."/>
            <person name="Salamov A."/>
            <person name="Salih N.S."/>
            <person name="Samson R.A."/>
            <person name="Sandor E."/>
            <person name="Sanguinetti M."/>
            <person name="Schuetze T."/>
            <person name="Sepcic K."/>
            <person name="Shelest E."/>
            <person name="Sherlock G."/>
            <person name="Sophianopoulou V."/>
            <person name="Squina F.M."/>
            <person name="Sun H."/>
            <person name="Susca A."/>
            <person name="Todd R.B."/>
            <person name="Tsang A."/>
            <person name="Unkles S.E."/>
            <person name="van de Wiele N."/>
            <person name="van Rossen-Uffink D."/>
            <person name="Oliveira J.V."/>
            <person name="Vesth T.C."/>
            <person name="Visser J."/>
            <person name="Yu J.-H."/>
            <person name="Zhou M."/>
            <person name="Andersen M.R."/>
            <person name="Archer D.B."/>
            <person name="Baker S.E."/>
            <person name="Benoit I."/>
            <person name="Brakhage A.A."/>
            <person name="Braus G.H."/>
            <person name="Fischer R."/>
            <person name="Frisvad J.C."/>
            <person name="Goldman G.H."/>
            <person name="Houbraken J."/>
            <person name="Oakley B."/>
            <person name="Pocsi I."/>
            <person name="Scazzocchio C."/>
            <person name="Seiboth B."/>
            <person name="vanKuyk P.A."/>
            <person name="Wortman J."/>
            <person name="Dyer P.S."/>
            <person name="Grigoriev I.V."/>
        </authorList>
    </citation>
    <scope>NUCLEOTIDE SEQUENCE [LARGE SCALE GENOMIC DNA]</scope>
    <source>
        <strain evidence="6">CBS 506.65</strain>
    </source>
</reference>
<gene>
    <name evidence="5" type="ORF">ASPZODRAFT_63497</name>
</gene>
<protein>
    <recommendedName>
        <fullName evidence="4">Yeast cell wall synthesis Kre9/Knh1-like N-terminal domain-containing protein</fullName>
    </recommendedName>
</protein>
<dbReference type="InterPro" id="IPR018466">
    <property type="entry name" value="Kre9/Knh1-like_N"/>
</dbReference>
<sequence>MRVAAVFSGLLALASAYYTPDYSEDPSGNAIYTPGLNQIVTAGEAFEITWNATTTGDLSIVLLRGESTNMQVLETLAESVDNTGSFSWTPSTSLVPDTTHYGLLLVCAGTGQYQYSDQFGVANPYYTSSSAAAAATSSSATSTATVVSVSAATSDVSAVSAVPSGYTLSGSQTKGSSSLPTGLRSSASGASATGSSTASSSTPAYTGAAGRTGVSFAAVALVGAAALLV</sequence>
<keyword evidence="6" id="KW-1185">Reference proteome</keyword>
<feature type="signal peptide" evidence="3">
    <location>
        <begin position="1"/>
        <end position="16"/>
    </location>
</feature>
<dbReference type="AlphaFoldDB" id="A0A1L9SKQ8"/>
<dbReference type="PANTHER" id="PTHR40633:SF1">
    <property type="entry name" value="GPI ANCHORED SERINE-THREONINE RICH PROTEIN (AFU_ORTHOLOGUE AFUA_1G03630)"/>
    <property type="match status" value="1"/>
</dbReference>
<proteinExistence type="predicted"/>
<dbReference type="VEuPathDB" id="FungiDB:ASPZODRAFT_63497"/>
<organism evidence="5 6">
    <name type="scientific">Penicilliopsis zonata CBS 506.65</name>
    <dbReference type="NCBI Taxonomy" id="1073090"/>
    <lineage>
        <taxon>Eukaryota</taxon>
        <taxon>Fungi</taxon>
        <taxon>Dikarya</taxon>
        <taxon>Ascomycota</taxon>
        <taxon>Pezizomycotina</taxon>
        <taxon>Eurotiomycetes</taxon>
        <taxon>Eurotiomycetidae</taxon>
        <taxon>Eurotiales</taxon>
        <taxon>Aspergillaceae</taxon>
        <taxon>Penicilliopsis</taxon>
    </lineage>
</organism>
<name>A0A1L9SKQ8_9EURO</name>
<dbReference type="Pfam" id="PF10342">
    <property type="entry name" value="Kre9_KNH"/>
    <property type="match status" value="1"/>
</dbReference>
<evidence type="ECO:0000313" key="6">
    <source>
        <dbReference type="Proteomes" id="UP000184188"/>
    </source>
</evidence>
<dbReference type="EMBL" id="KV878340">
    <property type="protein sequence ID" value="OJJ47686.1"/>
    <property type="molecule type" value="Genomic_DNA"/>
</dbReference>
<evidence type="ECO:0000259" key="4">
    <source>
        <dbReference type="Pfam" id="PF10342"/>
    </source>
</evidence>
<feature type="compositionally biased region" description="Low complexity" evidence="2">
    <location>
        <begin position="185"/>
        <end position="204"/>
    </location>
</feature>
<dbReference type="InterPro" id="IPR052982">
    <property type="entry name" value="SRP1/TIP1-like"/>
</dbReference>
<dbReference type="PANTHER" id="PTHR40633">
    <property type="entry name" value="MATRIX PROTEIN, PUTATIVE (AFU_ORTHOLOGUE AFUA_8G05410)-RELATED"/>
    <property type="match status" value="1"/>
</dbReference>
<dbReference type="RefSeq" id="XP_022582196.1">
    <property type="nucleotide sequence ID" value="XM_022729156.1"/>
</dbReference>
<dbReference type="Proteomes" id="UP000184188">
    <property type="component" value="Unassembled WGS sequence"/>
</dbReference>
<feature type="domain" description="Yeast cell wall synthesis Kre9/Knh1-like N-terminal" evidence="4">
    <location>
        <begin position="33"/>
        <end position="121"/>
    </location>
</feature>
<feature type="region of interest" description="Disordered" evidence="2">
    <location>
        <begin position="167"/>
        <end position="204"/>
    </location>
</feature>
<accession>A0A1L9SKQ8</accession>
<evidence type="ECO:0000313" key="5">
    <source>
        <dbReference type="EMBL" id="OJJ47686.1"/>
    </source>
</evidence>
<evidence type="ECO:0000256" key="3">
    <source>
        <dbReference type="SAM" id="SignalP"/>
    </source>
</evidence>